<feature type="compositionally biased region" description="Low complexity" evidence="2">
    <location>
        <begin position="427"/>
        <end position="446"/>
    </location>
</feature>
<feature type="compositionally biased region" description="Basic and acidic residues" evidence="2">
    <location>
        <begin position="312"/>
        <end position="335"/>
    </location>
</feature>
<keyword evidence="4" id="KW-1185">Reference proteome</keyword>
<gene>
    <name evidence="3" type="ORF">QBC34DRAFT_485689</name>
</gene>
<feature type="compositionally biased region" description="Acidic residues" evidence="2">
    <location>
        <begin position="1"/>
        <end position="13"/>
    </location>
</feature>
<dbReference type="EMBL" id="MU865944">
    <property type="protein sequence ID" value="KAK4448185.1"/>
    <property type="molecule type" value="Genomic_DNA"/>
</dbReference>
<evidence type="ECO:0000256" key="1">
    <source>
        <dbReference type="SAM" id="Coils"/>
    </source>
</evidence>
<dbReference type="Pfam" id="PF10309">
    <property type="entry name" value="NCBP3"/>
    <property type="match status" value="1"/>
</dbReference>
<sequence length="671" mass="74937">MDLDIDMDVDIDNVQDAPPIPEAYTEDLITGEEQEPGEVDEPLDGGDDVDKTVIPNKVHIRGLDTFTPDDVKSYLTQHSDSSQFDRIEWIDDSSANLIFRSESAATEALIALAALAIADATQLPPLETVPAKVYAAKPDSILQVRFAVASDKKVSGAAQRSRFYLLHPEYDPEERRRNGSYGRGKYRDRDDGYRRDRRGGRDGRRRDRRDQDDDPEPFDVNLYDDDPAALAQRTLGRGARPRSRRNSVSSGSIESDREQSYSRKNREKELFPDRRSGNGYRARARSASPARDRDGDADMDEDEDARNAAALRSRERGRSIKERQARESDARRAPKELFPNGPRHAAKELFPSKVAPSASINTRAQMDQVDDNTILTSGGLNIRGLAARRGDQVFAITGAGTTVKELFPDKFSGNAGKELFAEKLEATSNPLPTSPSTTETIPRSPSATATKPRSPASASVPDHTSPRPKAVQRMSSFLGLGRSSSASPPPPEMGRSSGAGGGGYRARQLDWEHVGEEEEQRREQRAPERLDTWYNPSLMQMVETVQTVMMTKRDMSVGIPAVYNSYILCMIEGIGKMTRHLRKKEEELEELKGLREKELEEFRGISEDWIKREKDYKAEIKRLELILARESSEGVASVALARHGSLVNRSDSKRFQAQVKRLSNSRDQGVY</sequence>
<evidence type="ECO:0000313" key="3">
    <source>
        <dbReference type="EMBL" id="KAK4448185.1"/>
    </source>
</evidence>
<feature type="region of interest" description="Disordered" evidence="2">
    <location>
        <begin position="1"/>
        <end position="48"/>
    </location>
</feature>
<proteinExistence type="predicted"/>
<evidence type="ECO:0000256" key="2">
    <source>
        <dbReference type="SAM" id="MobiDB-lite"/>
    </source>
</evidence>
<dbReference type="GO" id="GO:0003729">
    <property type="term" value="F:mRNA binding"/>
    <property type="evidence" value="ECO:0007669"/>
    <property type="project" value="InterPro"/>
</dbReference>
<comment type="caution">
    <text evidence="3">The sequence shown here is derived from an EMBL/GenBank/DDBJ whole genome shotgun (WGS) entry which is preliminary data.</text>
</comment>
<feature type="compositionally biased region" description="Basic and acidic residues" evidence="2">
    <location>
        <begin position="185"/>
        <end position="211"/>
    </location>
</feature>
<organism evidence="3 4">
    <name type="scientific">Podospora aff. communis PSN243</name>
    <dbReference type="NCBI Taxonomy" id="3040156"/>
    <lineage>
        <taxon>Eukaryota</taxon>
        <taxon>Fungi</taxon>
        <taxon>Dikarya</taxon>
        <taxon>Ascomycota</taxon>
        <taxon>Pezizomycotina</taxon>
        <taxon>Sordariomycetes</taxon>
        <taxon>Sordariomycetidae</taxon>
        <taxon>Sordariales</taxon>
        <taxon>Podosporaceae</taxon>
        <taxon>Podospora</taxon>
    </lineage>
</organism>
<keyword evidence="1" id="KW-0175">Coiled coil</keyword>
<dbReference type="InterPro" id="IPR019416">
    <property type="entry name" value="NCBP3"/>
</dbReference>
<reference evidence="3" key="2">
    <citation type="submission" date="2023-05" db="EMBL/GenBank/DDBJ databases">
        <authorList>
            <consortium name="Lawrence Berkeley National Laboratory"/>
            <person name="Steindorff A."/>
            <person name="Hensen N."/>
            <person name="Bonometti L."/>
            <person name="Westerberg I."/>
            <person name="Brannstrom I.O."/>
            <person name="Guillou S."/>
            <person name="Cros-Aarteil S."/>
            <person name="Calhoun S."/>
            <person name="Haridas S."/>
            <person name="Kuo A."/>
            <person name="Mondo S."/>
            <person name="Pangilinan J."/>
            <person name="Riley R."/>
            <person name="Labutti K."/>
            <person name="Andreopoulos B."/>
            <person name="Lipzen A."/>
            <person name="Chen C."/>
            <person name="Yanf M."/>
            <person name="Daum C."/>
            <person name="Ng V."/>
            <person name="Clum A."/>
            <person name="Ohm R."/>
            <person name="Martin F."/>
            <person name="Silar P."/>
            <person name="Natvig D."/>
            <person name="Lalanne C."/>
            <person name="Gautier V."/>
            <person name="Ament-Velasquez S.L."/>
            <person name="Kruys A."/>
            <person name="Hutchinson M.I."/>
            <person name="Powell A.J."/>
            <person name="Barry K."/>
            <person name="Miller A.N."/>
            <person name="Grigoriev I.V."/>
            <person name="Debuchy R."/>
            <person name="Gladieux P."/>
            <person name="Thoren M.H."/>
            <person name="Johannesson H."/>
        </authorList>
    </citation>
    <scope>NUCLEOTIDE SEQUENCE</scope>
    <source>
        <strain evidence="3">PSN243</strain>
    </source>
</reference>
<evidence type="ECO:0000313" key="4">
    <source>
        <dbReference type="Proteomes" id="UP001321760"/>
    </source>
</evidence>
<protein>
    <recommendedName>
        <fullName evidence="5">RRM domain-containing protein</fullName>
    </recommendedName>
</protein>
<feature type="region of interest" description="Disordered" evidence="2">
    <location>
        <begin position="173"/>
        <end position="365"/>
    </location>
</feature>
<dbReference type="Proteomes" id="UP001321760">
    <property type="component" value="Unassembled WGS sequence"/>
</dbReference>
<dbReference type="GO" id="GO:0005634">
    <property type="term" value="C:nucleus"/>
    <property type="evidence" value="ECO:0007669"/>
    <property type="project" value="TreeGrafter"/>
</dbReference>
<reference evidence="3" key="1">
    <citation type="journal article" date="2023" name="Mol. Phylogenet. Evol.">
        <title>Genome-scale phylogeny and comparative genomics of the fungal order Sordariales.</title>
        <authorList>
            <person name="Hensen N."/>
            <person name="Bonometti L."/>
            <person name="Westerberg I."/>
            <person name="Brannstrom I.O."/>
            <person name="Guillou S."/>
            <person name="Cros-Aarteil S."/>
            <person name="Calhoun S."/>
            <person name="Haridas S."/>
            <person name="Kuo A."/>
            <person name="Mondo S."/>
            <person name="Pangilinan J."/>
            <person name="Riley R."/>
            <person name="LaButti K."/>
            <person name="Andreopoulos B."/>
            <person name="Lipzen A."/>
            <person name="Chen C."/>
            <person name="Yan M."/>
            <person name="Daum C."/>
            <person name="Ng V."/>
            <person name="Clum A."/>
            <person name="Steindorff A."/>
            <person name="Ohm R.A."/>
            <person name="Martin F."/>
            <person name="Silar P."/>
            <person name="Natvig D.O."/>
            <person name="Lalanne C."/>
            <person name="Gautier V."/>
            <person name="Ament-Velasquez S.L."/>
            <person name="Kruys A."/>
            <person name="Hutchinson M.I."/>
            <person name="Powell A.J."/>
            <person name="Barry K."/>
            <person name="Miller A.N."/>
            <person name="Grigoriev I.V."/>
            <person name="Debuchy R."/>
            <person name="Gladieux P."/>
            <person name="Hiltunen Thoren M."/>
            <person name="Johannesson H."/>
        </authorList>
    </citation>
    <scope>NUCLEOTIDE SEQUENCE</scope>
    <source>
        <strain evidence="3">PSN243</strain>
    </source>
</reference>
<dbReference type="GO" id="GO:0000340">
    <property type="term" value="F:RNA 7-methylguanosine cap binding"/>
    <property type="evidence" value="ECO:0007669"/>
    <property type="project" value="InterPro"/>
</dbReference>
<feature type="compositionally biased region" description="Acidic residues" evidence="2">
    <location>
        <begin position="212"/>
        <end position="227"/>
    </location>
</feature>
<feature type="compositionally biased region" description="Basic and acidic residues" evidence="2">
    <location>
        <begin position="254"/>
        <end position="276"/>
    </location>
</feature>
<feature type="region of interest" description="Disordered" evidence="2">
    <location>
        <begin position="425"/>
        <end position="505"/>
    </location>
</feature>
<feature type="coiled-coil region" evidence="1">
    <location>
        <begin position="574"/>
        <end position="633"/>
    </location>
</feature>
<dbReference type="PANTHER" id="PTHR16291">
    <property type="entry name" value="NUCLEAR CAP-BINDING PROTEIN SUBUNIT 3"/>
    <property type="match status" value="1"/>
</dbReference>
<feature type="compositionally biased region" description="Acidic residues" evidence="2">
    <location>
        <begin position="29"/>
        <end position="47"/>
    </location>
</feature>
<name>A0AAV9GJW5_9PEZI</name>
<evidence type="ECO:0008006" key="5">
    <source>
        <dbReference type="Google" id="ProtNLM"/>
    </source>
</evidence>
<dbReference type="PANTHER" id="PTHR16291:SF0">
    <property type="entry name" value="NUCLEAR CAP-BINDING PROTEIN SUBUNIT 3"/>
    <property type="match status" value="1"/>
</dbReference>
<accession>A0AAV9GJW5</accession>
<dbReference type="AlphaFoldDB" id="A0AAV9GJW5"/>